<dbReference type="Gene3D" id="2.60.40.420">
    <property type="entry name" value="Cupredoxins - blue copper proteins"/>
    <property type="match status" value="3"/>
</dbReference>
<keyword evidence="4" id="KW-0946">Virion</keyword>
<dbReference type="InterPro" id="IPR045087">
    <property type="entry name" value="Cu-oxidase_fam"/>
</dbReference>
<dbReference type="CDD" id="cd13891">
    <property type="entry name" value="CuRO_3_CotA_like"/>
    <property type="match status" value="1"/>
</dbReference>
<evidence type="ECO:0000259" key="2">
    <source>
        <dbReference type="Pfam" id="PF07731"/>
    </source>
</evidence>
<name>A0ABT9Z422_9BACI</name>
<gene>
    <name evidence="4" type="ORF">J2S02_002912</name>
</gene>
<evidence type="ECO:0000256" key="1">
    <source>
        <dbReference type="ARBA" id="ARBA00010609"/>
    </source>
</evidence>
<evidence type="ECO:0000313" key="5">
    <source>
        <dbReference type="Proteomes" id="UP001232245"/>
    </source>
</evidence>
<dbReference type="InterPro" id="IPR011707">
    <property type="entry name" value="Cu-oxidase-like_N"/>
</dbReference>
<proteinExistence type="inferred from homology"/>
<evidence type="ECO:0000259" key="3">
    <source>
        <dbReference type="Pfam" id="PF07732"/>
    </source>
</evidence>
<dbReference type="SUPFAM" id="SSF49503">
    <property type="entry name" value="Cupredoxins"/>
    <property type="match status" value="3"/>
</dbReference>
<dbReference type="Pfam" id="PF07731">
    <property type="entry name" value="Cu-oxidase_2"/>
    <property type="match status" value="1"/>
</dbReference>
<dbReference type="RefSeq" id="WP_174881393.1">
    <property type="nucleotide sequence ID" value="NZ_CADEPK010000353.1"/>
</dbReference>
<comment type="similarity">
    <text evidence="1">Belongs to the multicopper oxidase family.</text>
</comment>
<dbReference type="CDD" id="cd13868">
    <property type="entry name" value="CuRO_2_CotA_like"/>
    <property type="match status" value="1"/>
</dbReference>
<dbReference type="Proteomes" id="UP001232245">
    <property type="component" value="Unassembled WGS sequence"/>
</dbReference>
<dbReference type="CDD" id="cd13844">
    <property type="entry name" value="CuRO_1_BOD_CotA_like"/>
    <property type="match status" value="1"/>
</dbReference>
<evidence type="ECO:0000313" key="4">
    <source>
        <dbReference type="EMBL" id="MDQ0226567.1"/>
    </source>
</evidence>
<dbReference type="EMBL" id="JAUSTZ010000005">
    <property type="protein sequence ID" value="MDQ0226567.1"/>
    <property type="molecule type" value="Genomic_DNA"/>
</dbReference>
<sequence length="508" mass="58839">MTRKLEKFVDMLPKMSVATPLKKDNHTAYYEVTMEEFTQKLHRDLEETKLWGYNRQFPGPLFDVKQGEPVDVKWINQLPDNHFLPVDHSIFHDGHDAEVRTVTHLHGMETEPDSDGYPEAWFTKDFQHVGPFFKREIYHYPNHQRGATLWYHDHAMGMTRLNVYAGLVGMYILRDKREESLKLPKGEYEIPLILLDRSFHDDGSLLYPNQPDNASENLPNPSIVPFFQGDTLLVNGKVWPYLEVEPRLYRFRLLNASNGRSYQLYLDSGQSFFQIGTDGGLLRKPVKLDRFTLEPAERADLLIDFSNYAGEEIILKNDLGPNPDPEDETFDVMKFKVSLPLSEEGTNNIPKRLSYIPSLKGNRITAHRNLKLTGTTDEYGRPLPLLNGKKWADPVTEKPGLGTTEIWSFINIMGFTHPIHLHLIQFQILDRRPFDLAHYNETGEIKYTGPARPPELNERGYKDTVAAHSGEVTRVIVRFAPYSGQYVWHCHVLEHEDYDMMRPYLIID</sequence>
<dbReference type="InterPro" id="IPR008972">
    <property type="entry name" value="Cupredoxin"/>
</dbReference>
<dbReference type="PANTHER" id="PTHR48267:SF1">
    <property type="entry name" value="BILIRUBIN OXIDASE"/>
    <property type="match status" value="1"/>
</dbReference>
<keyword evidence="5" id="KW-1185">Reference proteome</keyword>
<feature type="domain" description="Plastocyanin-like" evidence="2">
    <location>
        <begin position="372"/>
        <end position="505"/>
    </location>
</feature>
<comment type="caution">
    <text evidence="4">The sequence shown here is derived from an EMBL/GenBank/DDBJ whole genome shotgun (WGS) entry which is preliminary data.</text>
</comment>
<organism evidence="4 5">
    <name type="scientific">Metabacillus niabensis</name>
    <dbReference type="NCBI Taxonomy" id="324854"/>
    <lineage>
        <taxon>Bacteria</taxon>
        <taxon>Bacillati</taxon>
        <taxon>Bacillota</taxon>
        <taxon>Bacilli</taxon>
        <taxon>Bacillales</taxon>
        <taxon>Bacillaceae</taxon>
        <taxon>Metabacillus</taxon>
    </lineage>
</organism>
<dbReference type="InterPro" id="IPR011706">
    <property type="entry name" value="Cu-oxidase_C"/>
</dbReference>
<dbReference type="PANTHER" id="PTHR48267">
    <property type="entry name" value="CUPREDOXIN SUPERFAMILY PROTEIN"/>
    <property type="match status" value="1"/>
</dbReference>
<protein>
    <submittedName>
        <fullName evidence="4">Spore coat protein A</fullName>
    </submittedName>
</protein>
<feature type="domain" description="Plastocyanin-like" evidence="3">
    <location>
        <begin position="46"/>
        <end position="177"/>
    </location>
</feature>
<keyword evidence="4" id="KW-0167">Capsid protein</keyword>
<reference evidence="4 5" key="1">
    <citation type="submission" date="2023-07" db="EMBL/GenBank/DDBJ databases">
        <title>Genomic Encyclopedia of Type Strains, Phase IV (KMG-IV): sequencing the most valuable type-strain genomes for metagenomic binning, comparative biology and taxonomic classification.</title>
        <authorList>
            <person name="Goeker M."/>
        </authorList>
    </citation>
    <scope>NUCLEOTIDE SEQUENCE [LARGE SCALE GENOMIC DNA]</scope>
    <source>
        <strain evidence="4 5">DSM 17723</strain>
    </source>
</reference>
<dbReference type="Pfam" id="PF07732">
    <property type="entry name" value="Cu-oxidase_3"/>
    <property type="match status" value="1"/>
</dbReference>
<accession>A0ABT9Z422</accession>